<evidence type="ECO:0000313" key="2">
    <source>
        <dbReference type="Proteomes" id="UP000397656"/>
    </source>
</evidence>
<organism evidence="1 2">
    <name type="scientific">Cupriavidus basilensis</name>
    <dbReference type="NCBI Taxonomy" id="68895"/>
    <lineage>
        <taxon>Bacteria</taxon>
        <taxon>Pseudomonadati</taxon>
        <taxon>Pseudomonadota</taxon>
        <taxon>Betaproteobacteria</taxon>
        <taxon>Burkholderiales</taxon>
        <taxon>Burkholderiaceae</taxon>
        <taxon>Cupriavidus</taxon>
    </lineage>
</organism>
<dbReference type="GeneID" id="98399313"/>
<protein>
    <submittedName>
        <fullName evidence="1">Uncharacterized protein</fullName>
    </submittedName>
</protein>
<dbReference type="AlphaFoldDB" id="A0A643FY47"/>
<dbReference type="Proteomes" id="UP000397656">
    <property type="component" value="Chromosome 1"/>
</dbReference>
<evidence type="ECO:0000313" key="1">
    <source>
        <dbReference type="EMBL" id="QOT76591.1"/>
    </source>
</evidence>
<dbReference type="EMBL" id="CP062803">
    <property type="protein sequence ID" value="QOT76591.1"/>
    <property type="molecule type" value="Genomic_DNA"/>
</dbReference>
<gene>
    <name evidence="1" type="ORF">F7R26_000285</name>
</gene>
<proteinExistence type="predicted"/>
<reference evidence="1 2" key="1">
    <citation type="submission" date="2020-10" db="EMBL/GenBank/DDBJ databases">
        <title>Complete genome sequence of Cupriavidus basilensis CCUG 49340T.</title>
        <authorList>
            <person name="Salva-Serra F."/>
            <person name="Donoso R.A."/>
            <person name="Cho K.H."/>
            <person name="Yoo J.A."/>
            <person name="Lee K."/>
            <person name="Yoon S.-H."/>
            <person name="Perez-Pantoja D."/>
            <person name="Moore E.R.B."/>
        </authorList>
    </citation>
    <scope>NUCLEOTIDE SEQUENCE [LARGE SCALE GENOMIC DNA]</scope>
    <source>
        <strain evidence="2">CCUG 49340</strain>
    </source>
</reference>
<dbReference type="RefSeq" id="WP_150985380.1">
    <property type="nucleotide sequence ID" value="NZ_CP062803.1"/>
</dbReference>
<sequence length="525" mass="57438">MRESATQLREQRLQTLFDDCQQHVLAQIIGPFGLSTAMFQDKTGGNVTTAHNFAQGTTATDDDQARYARFRQSADEFDRASYAASTTDWQRKRDSAAQSGVDGYTGKPLSEDFDLDHVIPLKAVATDPRAHLALGEVKDGAASVDKIKTLLNDDANLVGTDASLNRSKSDKDAQEWARANKAGQDDKTNAEHYEVDPKRMDEAYRTASDKINATIDTSLLKKQTGELLTTGLDQAARMAVRQALGLLLTELVNGLFNEFKVLIKRGVEAGKTLFQEIRERLGRVIQTVAAKLPDAMGQLLGGGVSGFMSNLLTFLINSFITTAKRIVTALREVLLGLYRAFKLIAMRPAHMTPREAMQAALKILATVVATTVGVLLEESVSAFMLTIPLLKPFADVVSPVLVGIVSGLLSAYLAYQIDSAFDRQARDEKLLDELMADAQRRSGFAEELRALCDASLRNVEQYAQAMQGYADIGAAYGQAGQTSALTLASLEHTNAQTREQVRRSHEGVASIEHRQQQIDAFLNHL</sequence>
<accession>A0A643FY47</accession>
<name>A0A643FY47_9BURK</name>